<dbReference type="EMBL" id="PDOD01000006">
    <property type="protein sequence ID" value="PYZ91769.1"/>
    <property type="molecule type" value="Genomic_DNA"/>
</dbReference>
<dbReference type="OrthoDB" id="2382185at2"/>
<gene>
    <name evidence="3" type="ORF">CR194_19295</name>
</gene>
<dbReference type="InterPro" id="IPR042274">
    <property type="entry name" value="YycH/YycI_2"/>
</dbReference>
<keyword evidence="1" id="KW-1133">Transmembrane helix</keyword>
<sequence length="453" mass="52364">MIENLKTAILWLMILTSVALTWLIWTYQPAYNELEESGESYVEIEDIGDTRSLSEILHPKEVLVHNEEEISLVLPGNDRYDELDELMDTLDLEYLHPKGSNNAPSLERFYTGVEIVFAQPLKGEWLEELFSIEEQNIPIEEIDRMIFVDNSSSSVGTEVLVQFVDHANEAIYESDTSISVDQLEDFAEDTEEYHTPVEKRVFQERSNSDYQPIHYVTTEPITLRKYTYESQDLSSQAFTQILFSDPDFVRRYPQGGQDETFTDGNRMMTILDSGSILKYERPDVSSAGELGQTAILEDGLDFINSHSGWTNQFYADQWSETNVNDLVRFRLHVGGLPVFSSNMNEELLYTIELTRAGNQITEYTRPMFQLEDEPFEIDTTVRIPSFDVIELHIEENEVFSMDAVEGIRIGHKMERQRSFATFEPAWYVNIRGRWTELDIPSDLDREVIQDGLE</sequence>
<dbReference type="Gene3D" id="3.30.310.160">
    <property type="entry name" value="YycH protein, domain 2"/>
    <property type="match status" value="1"/>
</dbReference>
<organism evidence="3 4">
    <name type="scientific">Salipaludibacillus keqinensis</name>
    <dbReference type="NCBI Taxonomy" id="2045207"/>
    <lineage>
        <taxon>Bacteria</taxon>
        <taxon>Bacillati</taxon>
        <taxon>Bacillota</taxon>
        <taxon>Bacilli</taxon>
        <taxon>Bacillales</taxon>
        <taxon>Bacillaceae</taxon>
    </lineage>
</organism>
<feature type="transmembrane region" description="Helical" evidence="1">
    <location>
        <begin position="7"/>
        <end position="25"/>
    </location>
</feature>
<evidence type="ECO:0000256" key="1">
    <source>
        <dbReference type="SAM" id="Phobius"/>
    </source>
</evidence>
<dbReference type="Pfam" id="PF07435">
    <property type="entry name" value="YycH"/>
    <property type="match status" value="1"/>
</dbReference>
<keyword evidence="1" id="KW-0472">Membrane</keyword>
<evidence type="ECO:0000259" key="2">
    <source>
        <dbReference type="Pfam" id="PF07435"/>
    </source>
</evidence>
<dbReference type="InterPro" id="IPR009996">
    <property type="entry name" value="YycH"/>
</dbReference>
<dbReference type="AlphaFoldDB" id="A0A323T860"/>
<reference evidence="3 4" key="1">
    <citation type="submission" date="2017-10" db="EMBL/GenBank/DDBJ databases">
        <title>Bacillus sp. nov., a halophilic bacterium isolated from a Keqin Lake.</title>
        <authorList>
            <person name="Wang H."/>
        </authorList>
    </citation>
    <scope>NUCLEOTIDE SEQUENCE [LARGE SCALE GENOMIC DNA]</scope>
    <source>
        <strain evidence="3 4">KQ-12</strain>
    </source>
</reference>
<keyword evidence="1" id="KW-0812">Transmembrane</keyword>
<dbReference type="RefSeq" id="WP_110612137.1">
    <property type="nucleotide sequence ID" value="NZ_PDOD01000006.1"/>
</dbReference>
<evidence type="ECO:0000313" key="4">
    <source>
        <dbReference type="Proteomes" id="UP000248214"/>
    </source>
</evidence>
<proteinExistence type="predicted"/>
<dbReference type="Proteomes" id="UP000248214">
    <property type="component" value="Unassembled WGS sequence"/>
</dbReference>
<feature type="domain" description="Regulatory protein YycH" evidence="2">
    <location>
        <begin position="3"/>
        <end position="438"/>
    </location>
</feature>
<name>A0A323T860_9BACI</name>
<dbReference type="CDD" id="cd15787">
    <property type="entry name" value="YycH_N"/>
    <property type="match status" value="1"/>
</dbReference>
<evidence type="ECO:0000313" key="3">
    <source>
        <dbReference type="EMBL" id="PYZ91769.1"/>
    </source>
</evidence>
<keyword evidence="4" id="KW-1185">Reference proteome</keyword>
<comment type="caution">
    <text evidence="3">The sequence shown here is derived from an EMBL/GenBank/DDBJ whole genome shotgun (WGS) entry which is preliminary data.</text>
</comment>
<protein>
    <recommendedName>
        <fullName evidence="2">Regulatory protein YycH domain-containing protein</fullName>
    </recommendedName>
</protein>
<accession>A0A323T860</accession>